<dbReference type="WBParaSite" id="HPBE_0001363701-mRNA-1">
    <property type="protein sequence ID" value="HPBE_0001363701-mRNA-1"/>
    <property type="gene ID" value="HPBE_0001363701"/>
</dbReference>
<name>A0A183FYC5_HELPZ</name>
<keyword evidence="3" id="KW-1185">Reference proteome</keyword>
<dbReference type="OrthoDB" id="5843067at2759"/>
<feature type="domain" description="Reverse transcriptase" evidence="1">
    <location>
        <begin position="1"/>
        <end position="93"/>
    </location>
</feature>
<dbReference type="Proteomes" id="UP000050761">
    <property type="component" value="Unassembled WGS sequence"/>
</dbReference>
<dbReference type="EMBL" id="UZAH01028006">
    <property type="protein sequence ID" value="VDO96899.1"/>
    <property type="molecule type" value="Genomic_DNA"/>
</dbReference>
<dbReference type="PROSITE" id="PS50878">
    <property type="entry name" value="RT_POL"/>
    <property type="match status" value="1"/>
</dbReference>
<sequence>MRKVLSGRQGVQIGDNQFVTDLMFADDSAIFADTDAEANDILREIAAIALPYGLTINAEKTKALTTDGSPCTLYLDNSQIEQVAEFKYLGSIVQQNKVSCTAEIHSRIGKAVTIFGSLTWCLWRRHIVSLATKMRVFRSIVMPILLHGAETWVLLKTDLQKLEVFHMRCLRRILNVSIRDRIKNDNIRKSCCNEPTVESEIRKRTLRWFGHVSRMAAQRIPNKLLRRIRPSEWKV</sequence>
<accession>A0A3P8A1C4</accession>
<dbReference type="PANTHER" id="PTHR47027:SF20">
    <property type="entry name" value="REVERSE TRANSCRIPTASE-LIKE PROTEIN WITH RNA-DIRECTED DNA POLYMERASE DOMAIN"/>
    <property type="match status" value="1"/>
</dbReference>
<dbReference type="InterPro" id="IPR043502">
    <property type="entry name" value="DNA/RNA_pol_sf"/>
</dbReference>
<reference evidence="2 3" key="1">
    <citation type="submission" date="2018-11" db="EMBL/GenBank/DDBJ databases">
        <authorList>
            <consortium name="Pathogen Informatics"/>
        </authorList>
    </citation>
    <scope>NUCLEOTIDE SEQUENCE [LARGE SCALE GENOMIC DNA]</scope>
</reference>
<evidence type="ECO:0000259" key="1">
    <source>
        <dbReference type="PROSITE" id="PS50878"/>
    </source>
</evidence>
<dbReference type="Pfam" id="PF00078">
    <property type="entry name" value="RVT_1"/>
    <property type="match status" value="1"/>
</dbReference>
<reference evidence="4" key="2">
    <citation type="submission" date="2019-09" db="UniProtKB">
        <authorList>
            <consortium name="WormBaseParasite"/>
        </authorList>
    </citation>
    <scope>IDENTIFICATION</scope>
</reference>
<evidence type="ECO:0000313" key="3">
    <source>
        <dbReference type="Proteomes" id="UP000050761"/>
    </source>
</evidence>
<evidence type="ECO:0000313" key="2">
    <source>
        <dbReference type="EMBL" id="VDO96899.1"/>
    </source>
</evidence>
<proteinExistence type="predicted"/>
<gene>
    <name evidence="2" type="ORF">HPBE_LOCUS13638</name>
</gene>
<dbReference type="PANTHER" id="PTHR47027">
    <property type="entry name" value="REVERSE TRANSCRIPTASE DOMAIN-CONTAINING PROTEIN"/>
    <property type="match status" value="1"/>
</dbReference>
<dbReference type="AlphaFoldDB" id="A0A183FYC5"/>
<dbReference type="SUPFAM" id="SSF56672">
    <property type="entry name" value="DNA/RNA polymerases"/>
    <property type="match status" value="1"/>
</dbReference>
<organism evidence="3 4">
    <name type="scientific">Heligmosomoides polygyrus</name>
    <name type="common">Parasitic roundworm</name>
    <dbReference type="NCBI Taxonomy" id="6339"/>
    <lineage>
        <taxon>Eukaryota</taxon>
        <taxon>Metazoa</taxon>
        <taxon>Ecdysozoa</taxon>
        <taxon>Nematoda</taxon>
        <taxon>Chromadorea</taxon>
        <taxon>Rhabditida</taxon>
        <taxon>Rhabditina</taxon>
        <taxon>Rhabditomorpha</taxon>
        <taxon>Strongyloidea</taxon>
        <taxon>Heligmosomidae</taxon>
        <taxon>Heligmosomoides</taxon>
    </lineage>
</organism>
<protein>
    <submittedName>
        <fullName evidence="4">Reverse transcriptase domain-containing protein</fullName>
    </submittedName>
</protein>
<dbReference type="InterPro" id="IPR000477">
    <property type="entry name" value="RT_dom"/>
</dbReference>
<evidence type="ECO:0000313" key="4">
    <source>
        <dbReference type="WBParaSite" id="HPBE_0001363701-mRNA-1"/>
    </source>
</evidence>
<accession>A0A183FYC5</accession>